<accession>B3NEF7</accession>
<sequence>MIGKSQNSLADDMASPPYGKEVLIGNWAERRYAVEEQSNAILPGLRVSGCELHRSLCQDTYTTAPFVGAETVPLFVDHRKLAYHNFIRNRRSCLNLVDDELLKRNFTTTNTLEFQEIPRLRLIHANREKDKSGPPKQPADVDRLQAFGNLTKTHNYLFRFKCDKILEEISNMQTTYSSSFNRPLEKKPIFEFGPDYDGVVKFDLTC</sequence>
<keyword evidence="2" id="KW-1185">Reference proteome</keyword>
<dbReference type="EMBL" id="CH954178">
    <property type="protein sequence ID" value="EDV52792.1"/>
    <property type="molecule type" value="Genomic_DNA"/>
</dbReference>
<name>B3NEF7_DROER</name>
<dbReference type="KEGG" id="der:6544165"/>
<gene>
    <name evidence="1" type="primary">Dere\GG16278</name>
    <name evidence="1" type="synonym">dere_GLEANR_16274</name>
    <name evidence="1" type="synonym">GG16278</name>
    <name evidence="1" type="ORF">Dere_GG16278</name>
</gene>
<reference evidence="1 2" key="1">
    <citation type="journal article" date="2007" name="Nature">
        <title>Evolution of genes and genomes on the Drosophila phylogeny.</title>
        <authorList>
            <consortium name="Drosophila 12 Genomes Consortium"/>
            <person name="Clark A.G."/>
            <person name="Eisen M.B."/>
            <person name="Smith D.R."/>
            <person name="Bergman C.M."/>
            <person name="Oliver B."/>
            <person name="Markow T.A."/>
            <person name="Kaufman T.C."/>
            <person name="Kellis M."/>
            <person name="Gelbart W."/>
            <person name="Iyer V.N."/>
            <person name="Pollard D.A."/>
            <person name="Sackton T.B."/>
            <person name="Larracuente A.M."/>
            <person name="Singh N.D."/>
            <person name="Abad J.P."/>
            <person name="Abt D.N."/>
            <person name="Adryan B."/>
            <person name="Aguade M."/>
            <person name="Akashi H."/>
            <person name="Anderson W.W."/>
            <person name="Aquadro C.F."/>
            <person name="Ardell D.H."/>
            <person name="Arguello R."/>
            <person name="Artieri C.G."/>
            <person name="Barbash D.A."/>
            <person name="Barker D."/>
            <person name="Barsanti P."/>
            <person name="Batterham P."/>
            <person name="Batzoglou S."/>
            <person name="Begun D."/>
            <person name="Bhutkar A."/>
            <person name="Blanco E."/>
            <person name="Bosak S.A."/>
            <person name="Bradley R.K."/>
            <person name="Brand A.D."/>
            <person name="Brent M.R."/>
            <person name="Brooks A.N."/>
            <person name="Brown R.H."/>
            <person name="Butlin R.K."/>
            <person name="Caggese C."/>
            <person name="Calvi B.R."/>
            <person name="Bernardo de Carvalho A."/>
            <person name="Caspi A."/>
            <person name="Castrezana S."/>
            <person name="Celniker S.E."/>
            <person name="Chang J.L."/>
            <person name="Chapple C."/>
            <person name="Chatterji S."/>
            <person name="Chinwalla A."/>
            <person name="Civetta A."/>
            <person name="Clifton S.W."/>
            <person name="Comeron J.M."/>
            <person name="Costello J.C."/>
            <person name="Coyne J.A."/>
            <person name="Daub J."/>
            <person name="David R.G."/>
            <person name="Delcher A.L."/>
            <person name="Delehaunty K."/>
            <person name="Do C.B."/>
            <person name="Ebling H."/>
            <person name="Edwards K."/>
            <person name="Eickbush T."/>
            <person name="Evans J.D."/>
            <person name="Filipski A."/>
            <person name="Findeiss S."/>
            <person name="Freyhult E."/>
            <person name="Fulton L."/>
            <person name="Fulton R."/>
            <person name="Garcia A.C."/>
            <person name="Gardiner A."/>
            <person name="Garfield D.A."/>
            <person name="Garvin B.E."/>
            <person name="Gibson G."/>
            <person name="Gilbert D."/>
            <person name="Gnerre S."/>
            <person name="Godfrey J."/>
            <person name="Good R."/>
            <person name="Gotea V."/>
            <person name="Gravely B."/>
            <person name="Greenberg A.J."/>
            <person name="Griffiths-Jones S."/>
            <person name="Gross S."/>
            <person name="Guigo R."/>
            <person name="Gustafson E.A."/>
            <person name="Haerty W."/>
            <person name="Hahn M.W."/>
            <person name="Halligan D.L."/>
            <person name="Halpern A.L."/>
            <person name="Halter G.M."/>
            <person name="Han M.V."/>
            <person name="Heger A."/>
            <person name="Hillier L."/>
            <person name="Hinrichs A.S."/>
            <person name="Holmes I."/>
            <person name="Hoskins R.A."/>
            <person name="Hubisz M.J."/>
            <person name="Hultmark D."/>
            <person name="Huntley M.A."/>
            <person name="Jaffe D.B."/>
            <person name="Jagadeeshan S."/>
            <person name="Jeck W.R."/>
            <person name="Johnson J."/>
            <person name="Jones C.D."/>
            <person name="Jordan W.C."/>
            <person name="Karpen G.H."/>
            <person name="Kataoka E."/>
            <person name="Keightley P.D."/>
            <person name="Kheradpour P."/>
            <person name="Kirkness E.F."/>
            <person name="Koerich L.B."/>
            <person name="Kristiansen K."/>
            <person name="Kudrna D."/>
            <person name="Kulathinal R.J."/>
            <person name="Kumar S."/>
            <person name="Kwok R."/>
            <person name="Lander E."/>
            <person name="Langley C.H."/>
            <person name="Lapoint R."/>
            <person name="Lazzaro B.P."/>
            <person name="Lee S.J."/>
            <person name="Levesque L."/>
            <person name="Li R."/>
            <person name="Lin C.F."/>
            <person name="Lin M.F."/>
            <person name="Lindblad-Toh K."/>
            <person name="Llopart A."/>
            <person name="Long M."/>
            <person name="Low L."/>
            <person name="Lozovsky E."/>
            <person name="Lu J."/>
            <person name="Luo M."/>
            <person name="Machado C.A."/>
            <person name="Makalowski W."/>
            <person name="Marzo M."/>
            <person name="Matsuda M."/>
            <person name="Matzkin L."/>
            <person name="McAllister B."/>
            <person name="McBride C.S."/>
            <person name="McKernan B."/>
            <person name="McKernan K."/>
            <person name="Mendez-Lago M."/>
            <person name="Minx P."/>
            <person name="Mollenhauer M.U."/>
            <person name="Montooth K."/>
            <person name="Mount S.M."/>
            <person name="Mu X."/>
            <person name="Myers E."/>
            <person name="Negre B."/>
            <person name="Newfeld S."/>
            <person name="Nielsen R."/>
            <person name="Noor M.A."/>
            <person name="O'Grady P."/>
            <person name="Pachter L."/>
            <person name="Papaceit M."/>
            <person name="Parisi M.J."/>
            <person name="Parisi M."/>
            <person name="Parts L."/>
            <person name="Pedersen J.S."/>
            <person name="Pesole G."/>
            <person name="Phillippy A.M."/>
            <person name="Ponting C.P."/>
            <person name="Pop M."/>
            <person name="Porcelli D."/>
            <person name="Powell J.R."/>
            <person name="Prohaska S."/>
            <person name="Pruitt K."/>
            <person name="Puig M."/>
            <person name="Quesneville H."/>
            <person name="Ram K.R."/>
            <person name="Rand D."/>
            <person name="Rasmussen M.D."/>
            <person name="Reed L.K."/>
            <person name="Reenan R."/>
            <person name="Reily A."/>
            <person name="Remington K.A."/>
            <person name="Rieger T.T."/>
            <person name="Ritchie M.G."/>
            <person name="Robin C."/>
            <person name="Rogers Y.H."/>
            <person name="Rohde C."/>
            <person name="Rozas J."/>
            <person name="Rubenfield M.J."/>
            <person name="Ruiz A."/>
            <person name="Russo S."/>
            <person name="Salzberg S.L."/>
            <person name="Sanchez-Gracia A."/>
            <person name="Saranga D.J."/>
            <person name="Sato H."/>
            <person name="Schaeffer S.W."/>
            <person name="Schatz M.C."/>
            <person name="Schlenke T."/>
            <person name="Schwartz R."/>
            <person name="Segarra C."/>
            <person name="Singh R.S."/>
            <person name="Sirot L."/>
            <person name="Sirota M."/>
            <person name="Sisneros N.B."/>
            <person name="Smith C.D."/>
            <person name="Smith T.F."/>
            <person name="Spieth J."/>
            <person name="Stage D.E."/>
            <person name="Stark A."/>
            <person name="Stephan W."/>
            <person name="Strausberg R.L."/>
            <person name="Strempel S."/>
            <person name="Sturgill D."/>
            <person name="Sutton G."/>
            <person name="Sutton G.G."/>
            <person name="Tao W."/>
            <person name="Teichmann S."/>
            <person name="Tobari Y.N."/>
            <person name="Tomimura Y."/>
            <person name="Tsolas J.M."/>
            <person name="Valente V.L."/>
            <person name="Venter E."/>
            <person name="Venter J.C."/>
            <person name="Vicario S."/>
            <person name="Vieira F.G."/>
            <person name="Vilella A.J."/>
            <person name="Villasante A."/>
            <person name="Walenz B."/>
            <person name="Wang J."/>
            <person name="Wasserman M."/>
            <person name="Watts T."/>
            <person name="Wilson D."/>
            <person name="Wilson R.K."/>
            <person name="Wing R.A."/>
            <person name="Wolfner M.F."/>
            <person name="Wong A."/>
            <person name="Wong G.K."/>
            <person name="Wu C.I."/>
            <person name="Wu G."/>
            <person name="Yamamoto D."/>
            <person name="Yang H.P."/>
            <person name="Yang S.P."/>
            <person name="Yorke J.A."/>
            <person name="Yoshida K."/>
            <person name="Zdobnov E."/>
            <person name="Zhang P."/>
            <person name="Zhang Y."/>
            <person name="Zimin A.V."/>
            <person name="Baldwin J."/>
            <person name="Abdouelleil A."/>
            <person name="Abdulkadir J."/>
            <person name="Abebe A."/>
            <person name="Abera B."/>
            <person name="Abreu J."/>
            <person name="Acer S.C."/>
            <person name="Aftuck L."/>
            <person name="Alexander A."/>
            <person name="An P."/>
            <person name="Anderson E."/>
            <person name="Anderson S."/>
            <person name="Arachi H."/>
            <person name="Azer M."/>
            <person name="Bachantsang P."/>
            <person name="Barry A."/>
            <person name="Bayul T."/>
            <person name="Berlin A."/>
            <person name="Bessette D."/>
            <person name="Bloom T."/>
            <person name="Blye J."/>
            <person name="Boguslavskiy L."/>
            <person name="Bonnet C."/>
            <person name="Boukhgalter B."/>
            <person name="Bourzgui I."/>
            <person name="Brown A."/>
            <person name="Cahill P."/>
            <person name="Channer S."/>
            <person name="Cheshatsang Y."/>
            <person name="Chuda L."/>
            <person name="Citroen M."/>
            <person name="Collymore A."/>
            <person name="Cooke P."/>
            <person name="Costello M."/>
            <person name="D'Aco K."/>
            <person name="Daza R."/>
            <person name="De Haan G."/>
            <person name="DeGray S."/>
            <person name="DeMaso C."/>
            <person name="Dhargay N."/>
            <person name="Dooley K."/>
            <person name="Dooley E."/>
            <person name="Doricent M."/>
            <person name="Dorje P."/>
            <person name="Dorjee K."/>
            <person name="Dupes A."/>
            <person name="Elong R."/>
            <person name="Falk J."/>
            <person name="Farina A."/>
            <person name="Faro S."/>
            <person name="Ferguson D."/>
            <person name="Fisher S."/>
            <person name="Foley C.D."/>
            <person name="Franke A."/>
            <person name="Friedrich D."/>
            <person name="Gadbois L."/>
            <person name="Gearin G."/>
            <person name="Gearin C.R."/>
            <person name="Giannoukos G."/>
            <person name="Goode T."/>
            <person name="Graham J."/>
            <person name="Grandbois E."/>
            <person name="Grewal S."/>
            <person name="Gyaltsen K."/>
            <person name="Hafez N."/>
            <person name="Hagos B."/>
            <person name="Hall J."/>
            <person name="Henson C."/>
            <person name="Hollinger A."/>
            <person name="Honan T."/>
            <person name="Huard M.D."/>
            <person name="Hughes L."/>
            <person name="Hurhula B."/>
            <person name="Husby M.E."/>
            <person name="Kamat A."/>
            <person name="Kanga B."/>
            <person name="Kashin S."/>
            <person name="Khazanovich D."/>
            <person name="Kisner P."/>
            <person name="Lance K."/>
            <person name="Lara M."/>
            <person name="Lee W."/>
            <person name="Lennon N."/>
            <person name="Letendre F."/>
            <person name="LeVine R."/>
            <person name="Lipovsky A."/>
            <person name="Liu X."/>
            <person name="Liu J."/>
            <person name="Liu S."/>
            <person name="Lokyitsang T."/>
            <person name="Lokyitsang Y."/>
            <person name="Lubonja R."/>
            <person name="Lui A."/>
            <person name="MacDonald P."/>
            <person name="Magnisalis V."/>
            <person name="Maru K."/>
            <person name="Matthews C."/>
            <person name="McCusker W."/>
            <person name="McDonough S."/>
            <person name="Mehta T."/>
            <person name="Meldrim J."/>
            <person name="Meneus L."/>
            <person name="Mihai O."/>
            <person name="Mihalev A."/>
            <person name="Mihova T."/>
            <person name="Mittelman R."/>
            <person name="Mlenga V."/>
            <person name="Montmayeur A."/>
            <person name="Mulrain L."/>
            <person name="Navidi A."/>
            <person name="Naylor J."/>
            <person name="Negash T."/>
            <person name="Nguyen T."/>
            <person name="Nguyen N."/>
            <person name="Nicol R."/>
            <person name="Norbu C."/>
            <person name="Norbu N."/>
            <person name="Novod N."/>
            <person name="O'Neill B."/>
            <person name="Osman S."/>
            <person name="Markiewicz E."/>
            <person name="Oyono O.L."/>
            <person name="Patti C."/>
            <person name="Phunkhang P."/>
            <person name="Pierre F."/>
            <person name="Priest M."/>
            <person name="Raghuraman S."/>
            <person name="Rege F."/>
            <person name="Reyes R."/>
            <person name="Rise C."/>
            <person name="Rogov P."/>
            <person name="Ross K."/>
            <person name="Ryan E."/>
            <person name="Settipalli S."/>
            <person name="Shea T."/>
            <person name="Sherpa N."/>
            <person name="Shi L."/>
            <person name="Shih D."/>
            <person name="Sparrow T."/>
            <person name="Spaulding J."/>
            <person name="Stalker J."/>
            <person name="Stange-Thomann N."/>
            <person name="Stavropoulos S."/>
            <person name="Stone C."/>
            <person name="Strader C."/>
            <person name="Tesfaye S."/>
            <person name="Thomson T."/>
            <person name="Thoulutsang Y."/>
            <person name="Thoulutsang D."/>
            <person name="Topham K."/>
            <person name="Topping I."/>
            <person name="Tsamla T."/>
            <person name="Vassiliev H."/>
            <person name="Vo A."/>
            <person name="Wangchuk T."/>
            <person name="Wangdi T."/>
            <person name="Weiand M."/>
            <person name="Wilkinson J."/>
            <person name="Wilson A."/>
            <person name="Yadav S."/>
            <person name="Young G."/>
            <person name="Yu Q."/>
            <person name="Zembek L."/>
            <person name="Zhong D."/>
            <person name="Zimmer A."/>
            <person name="Zwirko Z."/>
            <person name="Jaffe D.B."/>
            <person name="Alvarez P."/>
            <person name="Brockman W."/>
            <person name="Butler J."/>
            <person name="Chin C."/>
            <person name="Gnerre S."/>
            <person name="Grabherr M."/>
            <person name="Kleber M."/>
            <person name="Mauceli E."/>
            <person name="MacCallum I."/>
        </authorList>
    </citation>
    <scope>NUCLEOTIDE SEQUENCE [LARGE SCALE GENOMIC DNA]</scope>
    <source>
        <strain evidence="1 2">TSC#14021-0224.01</strain>
    </source>
</reference>
<protein>
    <submittedName>
        <fullName evidence="1">Uncharacterized protein, isoform A</fullName>
    </submittedName>
</protein>
<dbReference type="AlphaFoldDB" id="B3NEF7"/>
<organism evidence="1 2">
    <name type="scientific">Drosophila erecta</name>
    <name type="common">Fruit fly</name>
    <dbReference type="NCBI Taxonomy" id="7220"/>
    <lineage>
        <taxon>Eukaryota</taxon>
        <taxon>Metazoa</taxon>
        <taxon>Ecdysozoa</taxon>
        <taxon>Arthropoda</taxon>
        <taxon>Hexapoda</taxon>
        <taxon>Insecta</taxon>
        <taxon>Pterygota</taxon>
        <taxon>Neoptera</taxon>
        <taxon>Endopterygota</taxon>
        <taxon>Diptera</taxon>
        <taxon>Brachycera</taxon>
        <taxon>Muscomorpha</taxon>
        <taxon>Ephydroidea</taxon>
        <taxon>Drosophilidae</taxon>
        <taxon>Drosophila</taxon>
        <taxon>Sophophora</taxon>
    </lineage>
</organism>
<proteinExistence type="predicted"/>
<evidence type="ECO:0000313" key="2">
    <source>
        <dbReference type="Proteomes" id="UP000008711"/>
    </source>
</evidence>
<dbReference type="HOGENOM" id="CLU_1333159_0_0_1"/>
<dbReference type="OMA" id="VKFDLTC"/>
<dbReference type="Proteomes" id="UP000008711">
    <property type="component" value="Unassembled WGS sequence"/>
</dbReference>
<reference evidence="1 2" key="2">
    <citation type="journal article" date="2008" name="Bioinformatics">
        <title>Assembly reconciliation.</title>
        <authorList>
            <person name="Zimin A.V."/>
            <person name="Smith D.R."/>
            <person name="Sutton G."/>
            <person name="Yorke J.A."/>
        </authorList>
    </citation>
    <scope>NUCLEOTIDE SEQUENCE [LARGE SCALE GENOMIC DNA]</scope>
    <source>
        <strain evidence="1 2">TSC#14021-0224.01</strain>
    </source>
</reference>
<evidence type="ECO:0000313" key="1">
    <source>
        <dbReference type="EMBL" id="EDV52792.1"/>
    </source>
</evidence>
<dbReference type="OrthoDB" id="7881672at2759"/>
<dbReference type="PhylomeDB" id="B3NEF7"/>
<dbReference type="eggNOG" id="ENOG502TBDY">
    <property type="taxonomic scope" value="Eukaryota"/>
</dbReference>